<keyword evidence="1" id="KW-0479">Metal-binding</keyword>
<proteinExistence type="predicted"/>
<feature type="domain" description="HIRAN" evidence="3">
    <location>
        <begin position="141"/>
        <end position="205"/>
    </location>
</feature>
<dbReference type="GO" id="GO:0046872">
    <property type="term" value="F:metal ion binding"/>
    <property type="evidence" value="ECO:0007669"/>
    <property type="project" value="UniProtKB-KW"/>
</dbReference>
<evidence type="ECO:0000256" key="2">
    <source>
        <dbReference type="ARBA" id="ARBA00022801"/>
    </source>
</evidence>
<dbReference type="RefSeq" id="WP_033030288.1">
    <property type="nucleotide sequence ID" value="NZ_JJNZ01000038.1"/>
</dbReference>
<sequence>MITIENSIHVNTLFLTWQSNKDRNERYLVGKLAKLDSGFEFSYLKETQDFNTAVAQGFLGYPAFPINKGSFTNNVLATFMKRLPPRSRRDFKKYLLNHDLPENFDGSDFDLITHTGIQLPSDGFDLIPALNEAVIPFDYLMELAGTRYYLKYDQIQTFNLGSSVELRCEDDNPYDCQAIAVYMNGLLIGYVNKLFCPTIRELMSRNLKCSLAKISGTQERPIIHVMLSVR</sequence>
<accession>A0ABD3Y7Y7</accession>
<evidence type="ECO:0000256" key="1">
    <source>
        <dbReference type="ARBA" id="ARBA00022723"/>
    </source>
</evidence>
<dbReference type="GO" id="GO:0016787">
    <property type="term" value="F:hydrolase activity"/>
    <property type="evidence" value="ECO:0007669"/>
    <property type="project" value="UniProtKB-KW"/>
</dbReference>
<name>A0ABD3Y7Y7_9GAMM</name>
<evidence type="ECO:0000313" key="4">
    <source>
        <dbReference type="EMBL" id="KDC50487.1"/>
    </source>
</evidence>
<dbReference type="Proteomes" id="UP000027154">
    <property type="component" value="Unassembled WGS sequence"/>
</dbReference>
<keyword evidence="2" id="KW-0378">Hydrolase</keyword>
<comment type="caution">
    <text evidence="4">The sequence shown here is derived from an EMBL/GenBank/DDBJ whole genome shotgun (WGS) entry which is preliminary data.</text>
</comment>
<dbReference type="InterPro" id="IPR014905">
    <property type="entry name" value="HIRAN"/>
</dbReference>
<dbReference type="Pfam" id="PF08797">
    <property type="entry name" value="HIRAN"/>
    <property type="match status" value="1"/>
</dbReference>
<organism evidence="4 5">
    <name type="scientific">Pseudoalteromonas fuliginea</name>
    <dbReference type="NCBI Taxonomy" id="1872678"/>
    <lineage>
        <taxon>Bacteria</taxon>
        <taxon>Pseudomonadati</taxon>
        <taxon>Pseudomonadota</taxon>
        <taxon>Gammaproteobacteria</taxon>
        <taxon>Alteromonadales</taxon>
        <taxon>Pseudoalteromonadaceae</taxon>
        <taxon>Pseudoalteromonas</taxon>
    </lineage>
</organism>
<reference evidence="4 5" key="1">
    <citation type="submission" date="2014-04" db="EMBL/GenBank/DDBJ databases">
        <title>Pseudoalteromonas galatheae sp. nov., isolated from a deep-sea polychaete near Canal Concepcion, Chile.</title>
        <authorList>
            <person name="Machado H.R."/>
            <person name="Gram L."/>
            <person name="Vynne N.G."/>
        </authorList>
    </citation>
    <scope>NUCLEOTIDE SEQUENCE [LARGE SCALE GENOMIC DNA]</scope>
    <source>
        <strain evidence="4 5">KMM216</strain>
    </source>
</reference>
<dbReference type="Gene3D" id="3.30.70.2330">
    <property type="match status" value="1"/>
</dbReference>
<evidence type="ECO:0000313" key="5">
    <source>
        <dbReference type="Proteomes" id="UP000027154"/>
    </source>
</evidence>
<dbReference type="AlphaFoldDB" id="A0ABD3Y7Y7"/>
<gene>
    <name evidence="4" type="ORF">DC53_12595</name>
</gene>
<evidence type="ECO:0000259" key="3">
    <source>
        <dbReference type="Pfam" id="PF08797"/>
    </source>
</evidence>
<protein>
    <recommendedName>
        <fullName evidence="3">HIRAN domain-containing protein</fullName>
    </recommendedName>
</protein>
<dbReference type="EMBL" id="JJNZ01000038">
    <property type="protein sequence ID" value="KDC50487.1"/>
    <property type="molecule type" value="Genomic_DNA"/>
</dbReference>